<organism evidence="1 2">
    <name type="scientific">Streptomyces violaceusniger</name>
    <dbReference type="NCBI Taxonomy" id="68280"/>
    <lineage>
        <taxon>Bacteria</taxon>
        <taxon>Bacillati</taxon>
        <taxon>Actinomycetota</taxon>
        <taxon>Actinomycetes</taxon>
        <taxon>Kitasatosporales</taxon>
        <taxon>Streptomycetaceae</taxon>
        <taxon>Streptomyces</taxon>
        <taxon>Streptomyces violaceusniger group</taxon>
    </lineage>
</organism>
<comment type="caution">
    <text evidence="1">The sequence shown here is derived from an EMBL/GenBank/DDBJ whole genome shotgun (WGS) entry which is preliminary data.</text>
</comment>
<name>A0A4D4L0M2_STRVO</name>
<evidence type="ECO:0000313" key="1">
    <source>
        <dbReference type="EMBL" id="GDY51589.1"/>
    </source>
</evidence>
<dbReference type="Proteomes" id="UP000301309">
    <property type="component" value="Unassembled WGS sequence"/>
</dbReference>
<dbReference type="AlphaFoldDB" id="A0A4D4L0M2"/>
<sequence>MAVASLREFASHLGGAQDDGRGSDSRDVPFGYVPFTVARPCRIPTGFRQTIVDIASTVPRAGCLAKTAHLVRRREDAPALTRRGRIQQFLGGPGRHVMTRVPWGSAAR</sequence>
<protein>
    <submittedName>
        <fullName evidence="1">Uncharacterized protein</fullName>
    </submittedName>
</protein>
<accession>A0A4D4L0M2</accession>
<gene>
    <name evidence="1" type="ORF">SVIO_022120</name>
</gene>
<dbReference type="EMBL" id="BJHW01000001">
    <property type="protein sequence ID" value="GDY51589.1"/>
    <property type="molecule type" value="Genomic_DNA"/>
</dbReference>
<keyword evidence="2" id="KW-1185">Reference proteome</keyword>
<proteinExistence type="predicted"/>
<evidence type="ECO:0000313" key="2">
    <source>
        <dbReference type="Proteomes" id="UP000301309"/>
    </source>
</evidence>
<reference evidence="1 2" key="1">
    <citation type="journal article" date="2020" name="Int. J. Syst. Evol. Microbiol.">
        <title>Reclassification of Streptomyces castelarensis and Streptomyces sporoclivatus as later heterotypic synonyms of Streptomyces antimycoticus.</title>
        <authorList>
            <person name="Komaki H."/>
            <person name="Tamura T."/>
        </authorList>
    </citation>
    <scope>NUCLEOTIDE SEQUENCE [LARGE SCALE GENOMIC DNA]</scope>
    <source>
        <strain evidence="1 2">NBRC 13459</strain>
    </source>
</reference>